<evidence type="ECO:0000313" key="5">
    <source>
        <dbReference type="EMBL" id="MCS0607998.1"/>
    </source>
</evidence>
<dbReference type="Proteomes" id="UP001205861">
    <property type="component" value="Unassembled WGS sequence"/>
</dbReference>
<keyword evidence="2" id="KW-0238">DNA-binding</keyword>
<evidence type="ECO:0000313" key="6">
    <source>
        <dbReference type="Proteomes" id="UP001205861"/>
    </source>
</evidence>
<dbReference type="RefSeq" id="WP_258855674.1">
    <property type="nucleotide sequence ID" value="NZ_JANUGV010000001.1"/>
</dbReference>
<protein>
    <submittedName>
        <fullName evidence="5">Helix-turn-helix transcriptional regulator</fullName>
    </submittedName>
</protein>
<dbReference type="InterPro" id="IPR000792">
    <property type="entry name" value="Tscrpt_reg_LuxR_C"/>
</dbReference>
<name>A0ABT2BJA0_9BURK</name>
<comment type="caution">
    <text evidence="5">The sequence shown here is derived from an EMBL/GenBank/DDBJ whole genome shotgun (WGS) entry which is preliminary data.</text>
</comment>
<feature type="domain" description="HTH luxR-type" evidence="4">
    <location>
        <begin position="251"/>
        <end position="316"/>
    </location>
</feature>
<evidence type="ECO:0000256" key="1">
    <source>
        <dbReference type="ARBA" id="ARBA00023015"/>
    </source>
</evidence>
<dbReference type="EMBL" id="JANUGV010000001">
    <property type="protein sequence ID" value="MCS0607998.1"/>
    <property type="molecule type" value="Genomic_DNA"/>
</dbReference>
<sequence length="318" mass="34509">MEPFVAELSRLYRIASSTPVEQFAGCALDQLREWIDFDGAVFGFGETGADRLTIGSCAIYNRDAAIVGEYAAVSAADPTTRRFLQAPGMVANVDTQADYSAHDAQLKDFVRRHDIRHLLLLGEPAAVPGHLRWIVLYRGTRTGFGRYESARLSAAWSHLLCALDLNRTRALDLHALSDAPRAAALAGPGGAIEAANPLFVEMLRREWRNATPAFLPPALCEAMRGPGPYVGREIEVHFTRKGDYTLCQAARLSAVARLSPREAQVARGFAAGQDYKTIAALLGISPNTVRAQLASVYRKLEINDKAMLAAALSTAPCN</sequence>
<dbReference type="SUPFAM" id="SSF46894">
    <property type="entry name" value="C-terminal effector domain of the bipartite response regulators"/>
    <property type="match status" value="1"/>
</dbReference>
<evidence type="ECO:0000259" key="4">
    <source>
        <dbReference type="PROSITE" id="PS50043"/>
    </source>
</evidence>
<dbReference type="PRINTS" id="PR00038">
    <property type="entry name" value="HTHLUXR"/>
</dbReference>
<dbReference type="PROSITE" id="PS50043">
    <property type="entry name" value="HTH_LUXR_2"/>
    <property type="match status" value="1"/>
</dbReference>
<keyword evidence="6" id="KW-1185">Reference proteome</keyword>
<dbReference type="Pfam" id="PF00196">
    <property type="entry name" value="GerE"/>
    <property type="match status" value="1"/>
</dbReference>
<proteinExistence type="predicted"/>
<dbReference type="CDD" id="cd06170">
    <property type="entry name" value="LuxR_C_like"/>
    <property type="match status" value="1"/>
</dbReference>
<dbReference type="SMART" id="SM00421">
    <property type="entry name" value="HTH_LUXR"/>
    <property type="match status" value="1"/>
</dbReference>
<evidence type="ECO:0000256" key="2">
    <source>
        <dbReference type="ARBA" id="ARBA00023125"/>
    </source>
</evidence>
<accession>A0ABT2BJA0</accession>
<organism evidence="5 6">
    <name type="scientific">Massilia solisilvae</name>
    <dbReference type="NCBI Taxonomy" id="1811225"/>
    <lineage>
        <taxon>Bacteria</taxon>
        <taxon>Pseudomonadati</taxon>
        <taxon>Pseudomonadota</taxon>
        <taxon>Betaproteobacteria</taxon>
        <taxon>Burkholderiales</taxon>
        <taxon>Oxalobacteraceae</taxon>
        <taxon>Telluria group</taxon>
        <taxon>Massilia</taxon>
    </lineage>
</organism>
<dbReference type="PANTHER" id="PTHR44688:SF16">
    <property type="entry name" value="DNA-BINDING TRANSCRIPTIONAL ACTIVATOR DEVR_DOSR"/>
    <property type="match status" value="1"/>
</dbReference>
<keyword evidence="1" id="KW-0805">Transcription regulation</keyword>
<gene>
    <name evidence="5" type="ORF">NX773_07460</name>
</gene>
<keyword evidence="3" id="KW-0804">Transcription</keyword>
<dbReference type="PROSITE" id="PS00622">
    <property type="entry name" value="HTH_LUXR_1"/>
    <property type="match status" value="1"/>
</dbReference>
<dbReference type="InterPro" id="IPR016032">
    <property type="entry name" value="Sig_transdc_resp-reg_C-effctor"/>
</dbReference>
<dbReference type="PANTHER" id="PTHR44688">
    <property type="entry name" value="DNA-BINDING TRANSCRIPTIONAL ACTIVATOR DEVR_DOSR"/>
    <property type="match status" value="1"/>
</dbReference>
<evidence type="ECO:0000256" key="3">
    <source>
        <dbReference type="ARBA" id="ARBA00023163"/>
    </source>
</evidence>
<reference evidence="5 6" key="1">
    <citation type="submission" date="2022-08" db="EMBL/GenBank/DDBJ databases">
        <title>Reclassification of Massilia species as members of the genera Telluria, Duganella, Pseudoduganella, Mokoshia gen. nov. and Zemynaea gen. nov. using orthogonal and non-orthogonal genome-based approaches.</title>
        <authorList>
            <person name="Bowman J.P."/>
        </authorList>
    </citation>
    <scope>NUCLEOTIDE SEQUENCE [LARGE SCALE GENOMIC DNA]</scope>
    <source>
        <strain evidence="5 6">JCM 31607</strain>
    </source>
</reference>
<dbReference type="Gene3D" id="1.10.10.10">
    <property type="entry name" value="Winged helix-like DNA-binding domain superfamily/Winged helix DNA-binding domain"/>
    <property type="match status" value="1"/>
</dbReference>
<dbReference type="InterPro" id="IPR036388">
    <property type="entry name" value="WH-like_DNA-bd_sf"/>
</dbReference>